<feature type="transmembrane region" description="Helical" evidence="1">
    <location>
        <begin position="86"/>
        <end position="104"/>
    </location>
</feature>
<dbReference type="InterPro" id="IPR051413">
    <property type="entry name" value="K/Na_HCN_channel"/>
</dbReference>
<dbReference type="PANTHER" id="PTHR45689:SF14">
    <property type="entry name" value="CYCLIC NUCLEOTIDE-GATED CATION CHANNEL SUBUNIT A-LIKE PROTEIN"/>
    <property type="match status" value="1"/>
</dbReference>
<evidence type="ECO:0000259" key="2">
    <source>
        <dbReference type="PROSITE" id="PS50042"/>
    </source>
</evidence>
<proteinExistence type="predicted"/>
<evidence type="ECO:0000256" key="1">
    <source>
        <dbReference type="SAM" id="Phobius"/>
    </source>
</evidence>
<feature type="transmembrane region" description="Helical" evidence="1">
    <location>
        <begin position="287"/>
        <end position="309"/>
    </location>
</feature>
<name>A0ABM1NCB4_NICVS</name>
<protein>
    <submittedName>
        <fullName evidence="4">Potassium/sodium hyperpolarization-activated cyclic nucleotide-gated channel 1-like</fullName>
    </submittedName>
</protein>
<feature type="domain" description="Cyclic nucleotide-binding" evidence="2">
    <location>
        <begin position="417"/>
        <end position="526"/>
    </location>
</feature>
<keyword evidence="1" id="KW-0472">Membrane</keyword>
<dbReference type="RefSeq" id="XP_017784464.1">
    <property type="nucleotide sequence ID" value="XM_017928975.1"/>
</dbReference>
<dbReference type="InterPro" id="IPR018490">
    <property type="entry name" value="cNMP-bd_dom_sf"/>
</dbReference>
<feature type="transmembrane region" description="Helical" evidence="1">
    <location>
        <begin position="316"/>
        <end position="336"/>
    </location>
</feature>
<dbReference type="GeneID" id="108568069"/>
<sequence>MSPKTLFEKFGHHCEIQSGIRDIPMFRSSKSPFTRFIRLCKRIRMINETNKRGYNYLRSQKKIENEYRKQLLYPYIIHPFSDFRKYWEFFMSIIILIQAIMVPLDIATYNSKYPDSFVRTSYFVYGRLATDIISLMEVLVNFFSGYCEVKKKIVVLNPHKIFKNYIFSNFIIDLYASIPTDVLLNLYFTEKWQTRGWNYMFHYCGLLKLFRYTTFIEYCYNITETSEISYAYFRVTSAVISFFLYVHVLTCFLISFMSYEYPFNVHLIKTSSFTHSYGTNASTFLKIYARFFYCTCLLILNSGFSIATISNGSNLLTVNIWLISKLLFILTIAYFLELHISVHSASQKFVDMVNEVKDFMRHRQVPNFLQKRILAYYDIKYQNHFFQESEILDTVSGQLRQEIIMNTCGKLVENVTFFKNLPLTLLVRIVSCLRYEIFLTNDVISKAGTTGDCMHFISTGTVAVFTKSGQEICHLQDGDYFGEIAMVMKDSTRVASVIAAEVCELYRLDRKDFIRAIIPYPDLYDRITYVAGDRMERTDIIDEAHKNTQHITKSEELTEMVQ</sequence>
<evidence type="ECO:0000313" key="3">
    <source>
        <dbReference type="Proteomes" id="UP000695000"/>
    </source>
</evidence>
<dbReference type="PANTHER" id="PTHR45689">
    <property type="entry name" value="I[[H]] CHANNEL, ISOFORM E"/>
    <property type="match status" value="1"/>
</dbReference>
<dbReference type="Gene3D" id="2.60.120.10">
    <property type="entry name" value="Jelly Rolls"/>
    <property type="match status" value="1"/>
</dbReference>
<dbReference type="InterPro" id="IPR000595">
    <property type="entry name" value="cNMP-bd_dom"/>
</dbReference>
<dbReference type="InterPro" id="IPR014710">
    <property type="entry name" value="RmlC-like_jellyroll"/>
</dbReference>
<feature type="transmembrane region" description="Helical" evidence="1">
    <location>
        <begin position="124"/>
        <end position="144"/>
    </location>
</feature>
<feature type="transmembrane region" description="Helical" evidence="1">
    <location>
        <begin position="200"/>
        <end position="220"/>
    </location>
</feature>
<reference evidence="4" key="1">
    <citation type="submission" date="2025-08" db="UniProtKB">
        <authorList>
            <consortium name="RefSeq"/>
        </authorList>
    </citation>
    <scope>IDENTIFICATION</scope>
    <source>
        <tissue evidence="4">Whole Larva</tissue>
    </source>
</reference>
<dbReference type="PROSITE" id="PS50042">
    <property type="entry name" value="CNMP_BINDING_3"/>
    <property type="match status" value="1"/>
</dbReference>
<feature type="transmembrane region" description="Helical" evidence="1">
    <location>
        <begin position="165"/>
        <end position="188"/>
    </location>
</feature>
<accession>A0ABM1NCB4</accession>
<dbReference type="SMART" id="SM00100">
    <property type="entry name" value="cNMP"/>
    <property type="match status" value="1"/>
</dbReference>
<keyword evidence="3" id="KW-1185">Reference proteome</keyword>
<keyword evidence="1" id="KW-1133">Transmembrane helix</keyword>
<organism evidence="3 4">
    <name type="scientific">Nicrophorus vespilloides</name>
    <name type="common">Boreal carrion beetle</name>
    <dbReference type="NCBI Taxonomy" id="110193"/>
    <lineage>
        <taxon>Eukaryota</taxon>
        <taxon>Metazoa</taxon>
        <taxon>Ecdysozoa</taxon>
        <taxon>Arthropoda</taxon>
        <taxon>Hexapoda</taxon>
        <taxon>Insecta</taxon>
        <taxon>Pterygota</taxon>
        <taxon>Neoptera</taxon>
        <taxon>Endopterygota</taxon>
        <taxon>Coleoptera</taxon>
        <taxon>Polyphaga</taxon>
        <taxon>Staphyliniformia</taxon>
        <taxon>Silphidae</taxon>
        <taxon>Nicrophorinae</taxon>
        <taxon>Nicrophorus</taxon>
    </lineage>
</organism>
<keyword evidence="1" id="KW-0812">Transmembrane</keyword>
<dbReference type="CDD" id="cd00038">
    <property type="entry name" value="CAP_ED"/>
    <property type="match status" value="1"/>
</dbReference>
<dbReference type="SUPFAM" id="SSF81324">
    <property type="entry name" value="Voltage-gated potassium channels"/>
    <property type="match status" value="1"/>
</dbReference>
<dbReference type="SUPFAM" id="SSF51206">
    <property type="entry name" value="cAMP-binding domain-like"/>
    <property type="match status" value="1"/>
</dbReference>
<dbReference type="Pfam" id="PF00027">
    <property type="entry name" value="cNMP_binding"/>
    <property type="match status" value="1"/>
</dbReference>
<dbReference type="Proteomes" id="UP000695000">
    <property type="component" value="Unplaced"/>
</dbReference>
<dbReference type="Gene3D" id="1.10.287.630">
    <property type="entry name" value="Helix hairpin bin"/>
    <property type="match status" value="1"/>
</dbReference>
<feature type="transmembrane region" description="Helical" evidence="1">
    <location>
        <begin position="232"/>
        <end position="257"/>
    </location>
</feature>
<gene>
    <name evidence="4" type="primary">LOC108568069</name>
</gene>
<evidence type="ECO:0000313" key="4">
    <source>
        <dbReference type="RefSeq" id="XP_017784464.1"/>
    </source>
</evidence>